<evidence type="ECO:0000313" key="2">
    <source>
        <dbReference type="Proteomes" id="UP000504623"/>
    </source>
</evidence>
<dbReference type="Proteomes" id="UP000504623">
    <property type="component" value="Unplaced"/>
</dbReference>
<dbReference type="Gene3D" id="1.20.120.1240">
    <property type="entry name" value="Dynamin, middle domain"/>
    <property type="match status" value="1"/>
</dbReference>
<feature type="region of interest" description="Disordered" evidence="1">
    <location>
        <begin position="82"/>
        <end position="108"/>
    </location>
</feature>
<protein>
    <submittedName>
        <fullName evidence="3">Dynamin-1-like</fullName>
    </submittedName>
</protein>
<dbReference type="PANTHER" id="PTHR37353:SF1">
    <property type="entry name" value="RIKEN CDNA 4921517D22 GENE"/>
    <property type="match status" value="1"/>
</dbReference>
<proteinExistence type="predicted"/>
<sequence length="292" mass="32267">MPVIEDTNLMDDSSEEVLPKCLLPELYASAEDFEKESKKCTIQKIHNMSLSEAQKMLSQNLHAMSLISDTDMRKEDTQPILRKTIHGSKGSRVEASETEENGSDSFMHSMDPQLERQVETIRNLVDSYMAFVNKTIMHLMINHVCGPLPGRWDEGVHLLGATSQPVLLWGPDTLMEESTKQEQLHEEMLCMYQALKEALCILGDINTTTVRTPMPQPVDDSWLQGQVAHIQPQVTAPRPHHAPSQDRGALLGLDYGGGGAPPCPPGWGVPLTHSALPPGSLTPQPRPALDPQ</sequence>
<reference evidence="3" key="1">
    <citation type="submission" date="2025-08" db="UniProtKB">
        <authorList>
            <consortium name="RefSeq"/>
        </authorList>
    </citation>
    <scope>IDENTIFICATION</scope>
    <source>
        <tissue evidence="3">Spleen</tissue>
    </source>
</reference>
<dbReference type="PANTHER" id="PTHR37353">
    <property type="entry name" value="RIKEN CDNA 4921517D22 GENE"/>
    <property type="match status" value="1"/>
</dbReference>
<dbReference type="InterPro" id="IPR040022">
    <property type="entry name" value="C9orf153-like"/>
</dbReference>
<evidence type="ECO:0000256" key="1">
    <source>
        <dbReference type="SAM" id="MobiDB-lite"/>
    </source>
</evidence>
<organism evidence="2 3">
    <name type="scientific">Chrysochloris asiatica</name>
    <name type="common">Cape golden mole</name>
    <dbReference type="NCBI Taxonomy" id="185453"/>
    <lineage>
        <taxon>Eukaryota</taxon>
        <taxon>Metazoa</taxon>
        <taxon>Chordata</taxon>
        <taxon>Craniata</taxon>
        <taxon>Vertebrata</taxon>
        <taxon>Euteleostomi</taxon>
        <taxon>Mammalia</taxon>
        <taxon>Eutheria</taxon>
        <taxon>Afrotheria</taxon>
        <taxon>Chrysochloridae</taxon>
        <taxon>Chrysochlorinae</taxon>
        <taxon>Chrysochloris</taxon>
    </lineage>
</organism>
<accession>A0A9B0TU45</accession>
<feature type="region of interest" description="Disordered" evidence="1">
    <location>
        <begin position="232"/>
        <end position="292"/>
    </location>
</feature>
<gene>
    <name evidence="3" type="primary">LOC102811398</name>
</gene>
<feature type="non-terminal residue" evidence="3">
    <location>
        <position position="292"/>
    </location>
</feature>
<name>A0A9B0TU45_CHRAS</name>
<dbReference type="GeneID" id="102811398"/>
<dbReference type="RefSeq" id="XP_006867729.1">
    <property type="nucleotide sequence ID" value="XM_006867667.1"/>
</dbReference>
<dbReference type="OrthoDB" id="9945674at2759"/>
<evidence type="ECO:0000313" key="3">
    <source>
        <dbReference type="RefSeq" id="XP_006867729.1"/>
    </source>
</evidence>
<keyword evidence="2" id="KW-1185">Reference proteome</keyword>
<dbReference type="Pfam" id="PF17673">
    <property type="entry name" value="DUF5532"/>
    <property type="match status" value="1"/>
</dbReference>
<dbReference type="AlphaFoldDB" id="A0A9B0TU45"/>